<feature type="non-terminal residue" evidence="1">
    <location>
        <position position="1"/>
    </location>
</feature>
<proteinExistence type="predicted"/>
<protein>
    <submittedName>
        <fullName evidence="1">Uncharacterized protein</fullName>
    </submittedName>
</protein>
<reference evidence="1 2" key="1">
    <citation type="journal article" date="2019" name="Sci. Rep.">
        <title>Orb-weaving spider Araneus ventricosus genome elucidates the spidroin gene catalogue.</title>
        <authorList>
            <person name="Kono N."/>
            <person name="Nakamura H."/>
            <person name="Ohtoshi R."/>
            <person name="Moran D.A.P."/>
            <person name="Shinohara A."/>
            <person name="Yoshida Y."/>
            <person name="Fujiwara M."/>
            <person name="Mori M."/>
            <person name="Tomita M."/>
            <person name="Arakawa K."/>
        </authorList>
    </citation>
    <scope>NUCLEOTIDE SEQUENCE [LARGE SCALE GENOMIC DNA]</scope>
</reference>
<sequence>IFQSFSIFLDIVHMAERSHPCTQCCDTFNSSHDMSNSGGIRSVHIRLNGVERFLVGSWVSTEDQTGSSNGPERTNGKWNVKTWCKILRFLQRKSWIFNGLEMVNREWGVPELYVTSWCFCRGRSWILSESEMFMMEMVCEELLGNPGFLLRENSWIFECLKNEFMKWIGLEDSVSKNSTGFLQRDSWIF</sequence>
<gene>
    <name evidence="1" type="ORF">AVEN_176020_1</name>
</gene>
<dbReference type="AlphaFoldDB" id="A0A4Y2R7W6"/>
<accession>A0A4Y2R7W6</accession>
<evidence type="ECO:0000313" key="2">
    <source>
        <dbReference type="Proteomes" id="UP000499080"/>
    </source>
</evidence>
<evidence type="ECO:0000313" key="1">
    <source>
        <dbReference type="EMBL" id="GBN71761.1"/>
    </source>
</evidence>
<dbReference type="EMBL" id="BGPR01143119">
    <property type="protein sequence ID" value="GBN71761.1"/>
    <property type="molecule type" value="Genomic_DNA"/>
</dbReference>
<keyword evidence="2" id="KW-1185">Reference proteome</keyword>
<dbReference type="Proteomes" id="UP000499080">
    <property type="component" value="Unassembled WGS sequence"/>
</dbReference>
<comment type="caution">
    <text evidence="1">The sequence shown here is derived from an EMBL/GenBank/DDBJ whole genome shotgun (WGS) entry which is preliminary data.</text>
</comment>
<organism evidence="1 2">
    <name type="scientific">Araneus ventricosus</name>
    <name type="common">Orbweaver spider</name>
    <name type="synonym">Epeira ventricosa</name>
    <dbReference type="NCBI Taxonomy" id="182803"/>
    <lineage>
        <taxon>Eukaryota</taxon>
        <taxon>Metazoa</taxon>
        <taxon>Ecdysozoa</taxon>
        <taxon>Arthropoda</taxon>
        <taxon>Chelicerata</taxon>
        <taxon>Arachnida</taxon>
        <taxon>Araneae</taxon>
        <taxon>Araneomorphae</taxon>
        <taxon>Entelegynae</taxon>
        <taxon>Araneoidea</taxon>
        <taxon>Araneidae</taxon>
        <taxon>Araneus</taxon>
    </lineage>
</organism>
<name>A0A4Y2R7W6_ARAVE</name>